<gene>
    <name evidence="2" type="ORF">ACFQDH_13925</name>
</gene>
<keyword evidence="3" id="KW-1185">Reference proteome</keyword>
<feature type="signal peptide" evidence="1">
    <location>
        <begin position="1"/>
        <end position="28"/>
    </location>
</feature>
<dbReference type="Proteomes" id="UP001596298">
    <property type="component" value="Unassembled WGS sequence"/>
</dbReference>
<organism evidence="2 3">
    <name type="scientific">Flexivirga alba</name>
    <dbReference type="NCBI Taxonomy" id="702742"/>
    <lineage>
        <taxon>Bacteria</taxon>
        <taxon>Bacillati</taxon>
        <taxon>Actinomycetota</taxon>
        <taxon>Actinomycetes</taxon>
        <taxon>Micrococcales</taxon>
        <taxon>Dermacoccaceae</taxon>
        <taxon>Flexivirga</taxon>
    </lineage>
</organism>
<dbReference type="EMBL" id="JBHSWH010000001">
    <property type="protein sequence ID" value="MFC6706324.1"/>
    <property type="molecule type" value="Genomic_DNA"/>
</dbReference>
<accession>A0ABW2AI76</accession>
<evidence type="ECO:0000256" key="1">
    <source>
        <dbReference type="SAM" id="SignalP"/>
    </source>
</evidence>
<keyword evidence="1" id="KW-0732">Signal</keyword>
<evidence type="ECO:0000313" key="3">
    <source>
        <dbReference type="Proteomes" id="UP001596298"/>
    </source>
</evidence>
<evidence type="ECO:0008006" key="4">
    <source>
        <dbReference type="Google" id="ProtNLM"/>
    </source>
</evidence>
<comment type="caution">
    <text evidence="2">The sequence shown here is derived from an EMBL/GenBank/DDBJ whole genome shotgun (WGS) entry which is preliminary data.</text>
</comment>
<dbReference type="RefSeq" id="WP_382402271.1">
    <property type="nucleotide sequence ID" value="NZ_JBHSWH010000001.1"/>
</dbReference>
<reference evidence="3" key="1">
    <citation type="journal article" date="2019" name="Int. J. Syst. Evol. Microbiol.">
        <title>The Global Catalogue of Microorganisms (GCM) 10K type strain sequencing project: providing services to taxonomists for standard genome sequencing and annotation.</title>
        <authorList>
            <consortium name="The Broad Institute Genomics Platform"/>
            <consortium name="The Broad Institute Genome Sequencing Center for Infectious Disease"/>
            <person name="Wu L."/>
            <person name="Ma J."/>
        </authorList>
    </citation>
    <scope>NUCLEOTIDE SEQUENCE [LARGE SCALE GENOMIC DNA]</scope>
    <source>
        <strain evidence="3">CCUG 58127</strain>
    </source>
</reference>
<proteinExistence type="predicted"/>
<feature type="chain" id="PRO_5046321749" description="Secreted protein" evidence="1">
    <location>
        <begin position="29"/>
        <end position="148"/>
    </location>
</feature>
<evidence type="ECO:0000313" key="2">
    <source>
        <dbReference type="EMBL" id="MFC6706324.1"/>
    </source>
</evidence>
<sequence>MKRTTVTFTIGALLVAGAAVVAPTQASALERGHHAPSVQIPAVHQAGSTTTHRTTPTDTQLVATAIRHSNLLGAVKPSNVTVSQVKFTGDQAWASALATPKNGQTDPAQVLLQKSGSTWTVRDLGTASIGCGIAPQTVRDTLGLHGPC</sequence>
<protein>
    <recommendedName>
        <fullName evidence="4">Secreted protein</fullName>
    </recommendedName>
</protein>
<name>A0ABW2AI76_9MICO</name>